<proteinExistence type="inferred from homology"/>
<feature type="domain" description="Fibrinogen C-terminal" evidence="17">
    <location>
        <begin position="655"/>
        <end position="706"/>
    </location>
</feature>
<dbReference type="PROSITE" id="PS50026">
    <property type="entry name" value="EGF_3"/>
    <property type="match status" value="2"/>
</dbReference>
<dbReference type="CDD" id="cd00110">
    <property type="entry name" value="LamG"/>
    <property type="match status" value="4"/>
</dbReference>
<feature type="domain" description="Laminin G" evidence="15">
    <location>
        <begin position="1101"/>
        <end position="1284"/>
    </location>
</feature>
<evidence type="ECO:0000259" key="17">
    <source>
        <dbReference type="PROSITE" id="PS51406"/>
    </source>
</evidence>
<accession>A0AAD8ZJY3</accession>
<evidence type="ECO:0000313" key="18">
    <source>
        <dbReference type="EMBL" id="KAK1800804.1"/>
    </source>
</evidence>
<dbReference type="InterPro" id="IPR050372">
    <property type="entry name" value="Neurexin-related_CASP"/>
</dbReference>
<dbReference type="PROSITE" id="PS51406">
    <property type="entry name" value="FIBRINOGEN_C_2"/>
    <property type="match status" value="1"/>
</dbReference>
<dbReference type="SUPFAM" id="SSF56496">
    <property type="entry name" value="Fibrinogen C-terminal domain-like"/>
    <property type="match status" value="1"/>
</dbReference>
<name>A0AAD8ZJY3_9TELE</name>
<dbReference type="FunFam" id="2.60.120.260:FF:000016">
    <property type="entry name" value="Contactin-associated protein-like 4 isoform 1"/>
    <property type="match status" value="1"/>
</dbReference>
<dbReference type="Gene3D" id="2.60.120.260">
    <property type="entry name" value="Galactose-binding domain-like"/>
    <property type="match status" value="1"/>
</dbReference>
<feature type="domain" description="EGF-like" evidence="16">
    <location>
        <begin position="619"/>
        <end position="656"/>
    </location>
</feature>
<dbReference type="GO" id="GO:0016020">
    <property type="term" value="C:membrane"/>
    <property type="evidence" value="ECO:0007669"/>
    <property type="project" value="UniProtKB-SubCell"/>
</dbReference>
<dbReference type="EMBL" id="JAROKS010000010">
    <property type="protein sequence ID" value="KAK1800804.1"/>
    <property type="molecule type" value="Genomic_DNA"/>
</dbReference>
<dbReference type="InterPro" id="IPR013320">
    <property type="entry name" value="ConA-like_dom_sf"/>
</dbReference>
<keyword evidence="3 10" id="KW-0245">EGF-like domain</keyword>
<evidence type="ECO:0000256" key="4">
    <source>
        <dbReference type="ARBA" id="ARBA00022692"/>
    </source>
</evidence>
<keyword evidence="8 13" id="KW-0472">Membrane</keyword>
<dbReference type="PANTHER" id="PTHR15036">
    <property type="entry name" value="PIKACHURIN-LIKE PROTEIN"/>
    <property type="match status" value="1"/>
</dbReference>
<feature type="disulfide bond" evidence="11">
    <location>
        <begin position="1016"/>
        <end position="1043"/>
    </location>
</feature>
<dbReference type="PROSITE" id="PS01285">
    <property type="entry name" value="FA58C_1"/>
    <property type="match status" value="1"/>
</dbReference>
<dbReference type="Proteomes" id="UP001239994">
    <property type="component" value="Unassembled WGS sequence"/>
</dbReference>
<evidence type="ECO:0000259" key="16">
    <source>
        <dbReference type="PROSITE" id="PS50026"/>
    </source>
</evidence>
<dbReference type="Gene3D" id="2.60.120.1000">
    <property type="match status" value="1"/>
</dbReference>
<dbReference type="SUPFAM" id="SSF57196">
    <property type="entry name" value="EGF/Laminin"/>
    <property type="match status" value="1"/>
</dbReference>
<comment type="similarity">
    <text evidence="2">Belongs to the neurexin family.</text>
</comment>
<protein>
    <recommendedName>
        <fullName evidence="20">Contactin associated protein like 3</fullName>
    </recommendedName>
</protein>
<feature type="compositionally biased region" description="Polar residues" evidence="12">
    <location>
        <begin position="1370"/>
        <end position="1384"/>
    </location>
</feature>
<keyword evidence="6" id="KW-0677">Repeat</keyword>
<feature type="domain" description="Laminin G" evidence="15">
    <location>
        <begin position="863"/>
        <end position="1043"/>
    </location>
</feature>
<evidence type="ECO:0000256" key="10">
    <source>
        <dbReference type="PROSITE-ProRule" id="PRU00076"/>
    </source>
</evidence>
<dbReference type="Gene3D" id="2.10.25.10">
    <property type="entry name" value="Laminin"/>
    <property type="match status" value="2"/>
</dbReference>
<keyword evidence="7 13" id="KW-1133">Transmembrane helix</keyword>
<dbReference type="FunFam" id="2.60.120.200:FF:000026">
    <property type="entry name" value="contactin-associated protein-like 4 isoform X1"/>
    <property type="match status" value="1"/>
</dbReference>
<feature type="transmembrane region" description="Helical" evidence="13">
    <location>
        <begin position="1323"/>
        <end position="1348"/>
    </location>
</feature>
<keyword evidence="19" id="KW-1185">Reference proteome</keyword>
<evidence type="ECO:0000259" key="14">
    <source>
        <dbReference type="PROSITE" id="PS50022"/>
    </source>
</evidence>
<dbReference type="Gene3D" id="2.60.120.200">
    <property type="match status" value="4"/>
</dbReference>
<dbReference type="PROSITE" id="PS50025">
    <property type="entry name" value="LAM_G_DOMAIN"/>
    <property type="match status" value="4"/>
</dbReference>
<dbReference type="InterPro" id="IPR000742">
    <property type="entry name" value="EGF"/>
</dbReference>
<dbReference type="InterPro" id="IPR036056">
    <property type="entry name" value="Fibrinogen-like_C"/>
</dbReference>
<dbReference type="InterPro" id="IPR008979">
    <property type="entry name" value="Galactose-bd-like_sf"/>
</dbReference>
<evidence type="ECO:0000256" key="5">
    <source>
        <dbReference type="ARBA" id="ARBA00022729"/>
    </source>
</evidence>
<dbReference type="SUPFAM" id="SSF49899">
    <property type="entry name" value="Concanavalin A-like lectins/glucanases"/>
    <property type="match status" value="4"/>
</dbReference>
<feature type="domain" description="EGF-like" evidence="16">
    <location>
        <begin position="1044"/>
        <end position="1082"/>
    </location>
</feature>
<evidence type="ECO:0008006" key="20">
    <source>
        <dbReference type="Google" id="ProtNLM"/>
    </source>
</evidence>
<evidence type="ECO:0000256" key="6">
    <source>
        <dbReference type="ARBA" id="ARBA00022737"/>
    </source>
</evidence>
<feature type="domain" description="Laminin G" evidence="15">
    <location>
        <begin position="442"/>
        <end position="617"/>
    </location>
</feature>
<evidence type="ECO:0000259" key="15">
    <source>
        <dbReference type="PROSITE" id="PS50025"/>
    </source>
</evidence>
<feature type="region of interest" description="Disordered" evidence="12">
    <location>
        <begin position="1355"/>
        <end position="1386"/>
    </location>
</feature>
<dbReference type="Pfam" id="PF00754">
    <property type="entry name" value="F5_F8_type_C"/>
    <property type="match status" value="1"/>
</dbReference>
<evidence type="ECO:0000256" key="9">
    <source>
        <dbReference type="ARBA" id="ARBA00023157"/>
    </source>
</evidence>
<organism evidence="18 19">
    <name type="scientific">Electrophorus voltai</name>
    <dbReference type="NCBI Taxonomy" id="2609070"/>
    <lineage>
        <taxon>Eukaryota</taxon>
        <taxon>Metazoa</taxon>
        <taxon>Chordata</taxon>
        <taxon>Craniata</taxon>
        <taxon>Vertebrata</taxon>
        <taxon>Euteleostomi</taxon>
        <taxon>Actinopterygii</taxon>
        <taxon>Neopterygii</taxon>
        <taxon>Teleostei</taxon>
        <taxon>Ostariophysi</taxon>
        <taxon>Gymnotiformes</taxon>
        <taxon>Gymnotoidei</taxon>
        <taxon>Gymnotidae</taxon>
        <taxon>Electrophorus</taxon>
    </lineage>
</organism>
<dbReference type="CDD" id="cd00054">
    <property type="entry name" value="EGF_CA"/>
    <property type="match status" value="2"/>
</dbReference>
<keyword evidence="9 11" id="KW-1015">Disulfide bond</keyword>
<dbReference type="SMART" id="SM00282">
    <property type="entry name" value="LamG"/>
    <property type="match status" value="4"/>
</dbReference>
<comment type="subcellular location">
    <subcellularLocation>
        <location evidence="1">Membrane</location>
        <topology evidence="1">Single-pass type I membrane protein</topology>
    </subcellularLocation>
</comment>
<dbReference type="InterPro" id="IPR001791">
    <property type="entry name" value="Laminin_G"/>
</dbReference>
<evidence type="ECO:0000256" key="7">
    <source>
        <dbReference type="ARBA" id="ARBA00022989"/>
    </source>
</evidence>
<evidence type="ECO:0000256" key="8">
    <source>
        <dbReference type="ARBA" id="ARBA00023136"/>
    </source>
</evidence>
<dbReference type="SUPFAM" id="SSF49785">
    <property type="entry name" value="Galactose-binding domain-like"/>
    <property type="match status" value="1"/>
</dbReference>
<sequence length="1391" mass="153842">MPLFNFIPSDSDSGRSLQRRPSRAIAHVDAVAYVWCGREACDSPLVSNLPQSAFRSSSQLSNSHGPGYAKLNRRDEHLKEKMGALGTLIGLDEQPLGQCGCFTNLSIPSDNTKLPLGFNTVALKTNQFLFVLYPPHKHYMNLFISPKGAGGWSPLVSNKYQWLEIDLGERTEVTAVATQGRYGSSDWVNGYFLMFSDTGHNWRQYRQEDSIGAFSGNTNADSVVMHKFQQPVFTQFLRVLPLDWNPNGRVGLRLEAYGCRYKSDVVSFEGTSYLLFRTTGPSTRNLLSMNFKSRHNTGILMHVEGQHGQTLTLELLKGKLFLHLRKGRGTSGDFHTTASSGSLLDDQHWHRVTMEHLRGCVNFTVDKTTQQLQVPQHQSHFEINEISFGGVPAVGSEHSRRNFHGCLENVLYNDVNVIEMARDQQLSIMGNVTFSCPETVAMPVTFASPESFLRLPWEAARDGLAVSLQLRTWNKVGLLVTFDLRHQAGTLWLYLSEAKLRLRIIKAGRVTADMAAGMALNDGQWHSVDLSTQRDRLVLAVDKADTFTTTTSLPMMPSSHIFLGGCPSTEDDGGCRNLFGVFQGCMRLIHRDNTLVDLIKVQQMVIGNFSDLQMDMCGIIDRCSPSHCEHGGKCTQAWSTFHCNCSSTGYAGATCHSSIYEPSCEAYKHQGNTSGFYHIDVDGSGPIKPQLIYCNMSDKAWMVIQHNNTELTKLRASSGISQHLAHFNYSADTEQLGALITQAEYCEQELSYHCKKSRLLNTPDGAPFTWWVGRLGEAHTYWGGALPSSQQCACGLQDDCAEPARFCNCDSDLDAWANDSGVLSHKDHLPVRLLAVGDINRPGSEAAYRVGPLQCYGDKDFWNAAYFNKETSYLHFPTFHGELSADISFFFKTSSSSGVFLENLGIKDFIRIELSLGPTLPAQMKSGLFPAPTEIVFSFDVGNGPFEVRVETPMDLNDERWHHVRAERNVKEASLHVDHLPGARQKAPADGHIHLQLNSQLFVGGTASRQKGFLGCIRTLKLNGNTLDLEERANITPGVRPGCPGHCNTYGGLCQNQGHCVERHNGFTCDCSVSAYTGTFCHKEVSAYFRPGTSVTYVFRELSGNASTQSSYLYSDLSLRGENVSLSFSTSQTPALLLYVSSYHREYLAVFLNRNGQLDVKYKLQSNKEAEVFRSNTRNLANGQLHRVSIRRHAESFSVQIDQYMREDFNLSSDVEFNAIKAIVIGKVHESSELDPEIARLNSLGFTGCLSVVQFNAVAPLKAALLYPHTSTVTVSGTLTESNCGSSSSSSPYAAETTHSLLDPFGTVGTGEPVVNAISSDSALIGGVIAVVIFVILAALAIMARFLYRRKETCPTQEPKGVKSEDSPETLFSNDPNSQGVINDNQKEYFI</sequence>
<dbReference type="InterPro" id="IPR000421">
    <property type="entry name" value="FA58C"/>
</dbReference>
<evidence type="ECO:0000256" key="12">
    <source>
        <dbReference type="SAM" id="MobiDB-lite"/>
    </source>
</evidence>
<dbReference type="CDD" id="cd00057">
    <property type="entry name" value="FA58C"/>
    <property type="match status" value="1"/>
</dbReference>
<evidence type="ECO:0000256" key="13">
    <source>
        <dbReference type="SAM" id="Phobius"/>
    </source>
</evidence>
<evidence type="ECO:0000313" key="19">
    <source>
        <dbReference type="Proteomes" id="UP001239994"/>
    </source>
</evidence>
<feature type="domain" description="F5/8 type C" evidence="14">
    <location>
        <begin position="152"/>
        <end position="259"/>
    </location>
</feature>
<dbReference type="SMART" id="SM00181">
    <property type="entry name" value="EGF"/>
    <property type="match status" value="2"/>
</dbReference>
<evidence type="ECO:0000256" key="1">
    <source>
        <dbReference type="ARBA" id="ARBA00004479"/>
    </source>
</evidence>
<feature type="domain" description="Laminin G" evidence="15">
    <location>
        <begin position="263"/>
        <end position="436"/>
    </location>
</feature>
<keyword evidence="4 13" id="KW-0812">Transmembrane</keyword>
<dbReference type="InterPro" id="IPR002181">
    <property type="entry name" value="Fibrinogen_a/b/g_C_dom"/>
</dbReference>
<keyword evidence="5" id="KW-0732">Signal</keyword>
<gene>
    <name evidence="18" type="ORF">P4O66_005987</name>
</gene>
<evidence type="ECO:0000256" key="3">
    <source>
        <dbReference type="ARBA" id="ARBA00022536"/>
    </source>
</evidence>
<dbReference type="PROSITE" id="PS50022">
    <property type="entry name" value="FA58C_3"/>
    <property type="match status" value="1"/>
</dbReference>
<comment type="caution">
    <text evidence="10">Lacks conserved residue(s) required for the propagation of feature annotation.</text>
</comment>
<evidence type="ECO:0000256" key="11">
    <source>
        <dbReference type="PROSITE-ProRule" id="PRU00122"/>
    </source>
</evidence>
<evidence type="ECO:0000256" key="2">
    <source>
        <dbReference type="ARBA" id="ARBA00010241"/>
    </source>
</evidence>
<reference evidence="18" key="1">
    <citation type="submission" date="2023-03" db="EMBL/GenBank/DDBJ databases">
        <title>Electrophorus voltai genome.</title>
        <authorList>
            <person name="Bian C."/>
        </authorList>
    </citation>
    <scope>NUCLEOTIDE SEQUENCE</scope>
    <source>
        <strain evidence="18">CB-2022</strain>
        <tissue evidence="18">Muscle</tissue>
    </source>
</reference>
<dbReference type="Pfam" id="PF02210">
    <property type="entry name" value="Laminin_G_2"/>
    <property type="match status" value="4"/>
</dbReference>
<dbReference type="PANTHER" id="PTHR15036:SF40">
    <property type="entry name" value="CONTACTIN-ASSOCIATED PROTEIN-LIKE 4"/>
    <property type="match status" value="1"/>
</dbReference>
<comment type="caution">
    <text evidence="18">The sequence shown here is derived from an EMBL/GenBank/DDBJ whole genome shotgun (WGS) entry which is preliminary data.</text>
</comment>
<dbReference type="SMART" id="SM00231">
    <property type="entry name" value="FA58C"/>
    <property type="match status" value="1"/>
</dbReference>